<accession>K6WSF7</accession>
<evidence type="ECO:0000313" key="3">
    <source>
        <dbReference type="Proteomes" id="UP000008366"/>
    </source>
</evidence>
<organism evidence="2 3">
    <name type="scientific">Kineosphaera limosa NBRC 100340</name>
    <dbReference type="NCBI Taxonomy" id="1184609"/>
    <lineage>
        <taxon>Bacteria</taxon>
        <taxon>Bacillati</taxon>
        <taxon>Actinomycetota</taxon>
        <taxon>Actinomycetes</taxon>
        <taxon>Micrococcales</taxon>
        <taxon>Dermatophilaceae</taxon>
        <taxon>Kineosphaera</taxon>
    </lineage>
</organism>
<sequence>MPSTDRRSTRHTIAMSAAVVAVGAGLLAGPIDAATAAMPAATASTRTARTATTSTAATMTSAAFPLPAGPGDPIRPRPVLPKEISPAIRALFHRHELINTASKLRADVIWASTAPLTGVFLWPDNASRSQEFYKLSSGDGWFRLKARHSDQCLMLDWRGGTYTNGTKVLQHPYCGDGYTPSQWKLVQLDRYKEPCRNGPPNYCGFVIPKTVLVNRRTGRCLDAHNPRLGTPGAQAVLQQWDCARYLDDPKIGNQAWGLLDLDAPKPKPPVIH</sequence>
<gene>
    <name evidence="2" type="ORF">KILIM_048_00140</name>
</gene>
<proteinExistence type="predicted"/>
<dbReference type="STRING" id="1184609.KILIM_048_00140"/>
<comment type="caution">
    <text evidence="2">The sequence shown here is derived from an EMBL/GenBank/DDBJ whole genome shotgun (WGS) entry which is preliminary data.</text>
</comment>
<dbReference type="AlphaFoldDB" id="K6WSF7"/>
<dbReference type="CDD" id="cd00161">
    <property type="entry name" value="beta-trefoil_Ricin-like"/>
    <property type="match status" value="1"/>
</dbReference>
<dbReference type="Proteomes" id="UP000008366">
    <property type="component" value="Unassembled WGS sequence"/>
</dbReference>
<dbReference type="Gene3D" id="2.80.10.50">
    <property type="match status" value="1"/>
</dbReference>
<dbReference type="EMBL" id="BAHD01000048">
    <property type="protein sequence ID" value="GAB96776.1"/>
    <property type="molecule type" value="Genomic_DNA"/>
</dbReference>
<evidence type="ECO:0000313" key="2">
    <source>
        <dbReference type="EMBL" id="GAB96776.1"/>
    </source>
</evidence>
<evidence type="ECO:0000259" key="1">
    <source>
        <dbReference type="Pfam" id="PF14200"/>
    </source>
</evidence>
<keyword evidence="3" id="KW-1185">Reference proteome</keyword>
<dbReference type="OrthoDB" id="177947at2"/>
<protein>
    <recommendedName>
        <fullName evidence="1">Ricin B lectin domain-containing protein</fullName>
    </recommendedName>
</protein>
<dbReference type="Pfam" id="PF14200">
    <property type="entry name" value="RicinB_lectin_2"/>
    <property type="match status" value="1"/>
</dbReference>
<dbReference type="SUPFAM" id="SSF50370">
    <property type="entry name" value="Ricin B-like lectins"/>
    <property type="match status" value="1"/>
</dbReference>
<feature type="domain" description="Ricin B lectin" evidence="1">
    <location>
        <begin position="96"/>
        <end position="170"/>
    </location>
</feature>
<dbReference type="InterPro" id="IPR035992">
    <property type="entry name" value="Ricin_B-like_lectins"/>
</dbReference>
<dbReference type="RefSeq" id="WP_006593308.1">
    <property type="nucleotide sequence ID" value="NZ_BAHD01000048.1"/>
</dbReference>
<dbReference type="PROSITE" id="PS50231">
    <property type="entry name" value="RICIN_B_LECTIN"/>
    <property type="match status" value="1"/>
</dbReference>
<name>K6WSF7_9MICO</name>
<dbReference type="InterPro" id="IPR000772">
    <property type="entry name" value="Ricin_B_lectin"/>
</dbReference>
<reference evidence="2 3" key="1">
    <citation type="submission" date="2012-08" db="EMBL/GenBank/DDBJ databases">
        <title>Whole genome shotgun sequence of Kineosphaera limosa NBRC 100340.</title>
        <authorList>
            <person name="Yoshida I."/>
            <person name="Isaki S."/>
            <person name="Hosoyama A."/>
            <person name="Tsuchikane K."/>
            <person name="Katsumata H."/>
            <person name="Ando Y."/>
            <person name="Ohji S."/>
            <person name="Hamada M."/>
            <person name="Tamura T."/>
            <person name="Yamazoe A."/>
            <person name="Yamazaki S."/>
            <person name="Fujita N."/>
        </authorList>
    </citation>
    <scope>NUCLEOTIDE SEQUENCE [LARGE SCALE GENOMIC DNA]</scope>
    <source>
        <strain evidence="2 3">NBRC 100340</strain>
    </source>
</reference>